<feature type="region of interest" description="Disordered" evidence="1">
    <location>
        <begin position="1"/>
        <end position="79"/>
    </location>
</feature>
<dbReference type="EMBL" id="JACHNE010000001">
    <property type="protein sequence ID" value="MBB5800204.1"/>
    <property type="molecule type" value="Genomic_DNA"/>
</dbReference>
<name>A0A7W9LXX4_9ACTN</name>
<comment type="caution">
    <text evidence="2">The sequence shown here is derived from an EMBL/GenBank/DDBJ whole genome shotgun (WGS) entry which is preliminary data.</text>
</comment>
<dbReference type="Proteomes" id="UP000590647">
    <property type="component" value="Unassembled WGS sequence"/>
</dbReference>
<sequence>MMSDAGIRPTVTRVRSDEEKLTSITGAKRFPAGEPTKNANAPFRGMGTRTGRPPKESCKAAEARKVVEARKAAQVRKAR</sequence>
<gene>
    <name evidence="2" type="ORF">HDA41_008168</name>
</gene>
<evidence type="ECO:0000313" key="2">
    <source>
        <dbReference type="EMBL" id="MBB5800204.1"/>
    </source>
</evidence>
<reference evidence="2 3" key="1">
    <citation type="submission" date="2020-08" db="EMBL/GenBank/DDBJ databases">
        <title>Sequencing the genomes of 1000 actinobacteria strains.</title>
        <authorList>
            <person name="Klenk H.-P."/>
        </authorList>
    </citation>
    <scope>NUCLEOTIDE SEQUENCE [LARGE SCALE GENOMIC DNA]</scope>
    <source>
        <strain evidence="2 3">DSM 40084</strain>
    </source>
</reference>
<dbReference type="AlphaFoldDB" id="A0A7W9LXX4"/>
<evidence type="ECO:0000313" key="3">
    <source>
        <dbReference type="Proteomes" id="UP000590647"/>
    </source>
</evidence>
<keyword evidence="3" id="KW-1185">Reference proteome</keyword>
<accession>A0A7W9LXX4</accession>
<proteinExistence type="predicted"/>
<protein>
    <submittedName>
        <fullName evidence="2">Uncharacterized protein</fullName>
    </submittedName>
</protein>
<evidence type="ECO:0000256" key="1">
    <source>
        <dbReference type="SAM" id="MobiDB-lite"/>
    </source>
</evidence>
<feature type="compositionally biased region" description="Basic and acidic residues" evidence="1">
    <location>
        <begin position="53"/>
        <end position="71"/>
    </location>
</feature>
<organism evidence="2 3">
    <name type="scientific">Streptomyces caelestis</name>
    <dbReference type="NCBI Taxonomy" id="36816"/>
    <lineage>
        <taxon>Bacteria</taxon>
        <taxon>Bacillati</taxon>
        <taxon>Actinomycetota</taxon>
        <taxon>Actinomycetes</taxon>
        <taxon>Kitasatosporales</taxon>
        <taxon>Streptomycetaceae</taxon>
        <taxon>Streptomyces</taxon>
    </lineage>
</organism>